<dbReference type="Pfam" id="PF00617">
    <property type="entry name" value="RasGEF"/>
    <property type="match status" value="1"/>
</dbReference>
<sequence>MARHSSEDFRRSSSPLQSLHMSRRSPSLTPRSPSLSPRSPLHSPCSPSSACSDRFQWIWTGCRTLKVPQQGANMSASSPSNLQVPFMGHSPSFVFTGHPQACRSNSSASSIMDMTYEADILERAVIENDVVTVNHILQIHHSKFPVNLHSSILDKASWDSGSHKVSQASQEVEILLRKSQTLIDNYDRAESVIFSGDIPPVFRNALHLAVRHSSLDVIKLLLKYGVDPNEIGLRMSQERAGSISLSSPRSPGRKDVRFSTNKPVSGTESATAVTQKDSVSIEYDNNIVAQEPNGCESQLDAHPNDTTSTFASIYSKDWLFGLPVLFLAVVTGNDSIVRLLLRYNANPNYQDDRGNTPLHLCACSEFRSTDCAQVLIDNGARIRVLNNYGVSPCQLFPELVNEQTRVLKEALACFQEFYTSSGVGRLDAAADTSHGITSHNRQFGKLLKRISTESKLHRNKDKRRCDAEDTSSILRDRVSSFSSVRSIRRRTTSGATSLLEESEISPVDIEVTVISHDSERGSTHVLDRPLFRKMSLRRSDRAKGKSVISVETLAEKDKPRFEDIERCLGTLIKLAGNSECVPSLVEGLASCMNTVISVADQTGAQSIEKCTSELFNQLITTCYEDLQNVGGQRERCACLLHLSTLLTTSIQLLKGKQPLHFTALNAINRIIDICIVSGSYDQHGIGSLYFQDENKELNFLGTLQDGDVLLPEGSSKKKEGKCSKHKLAGECKKMHYKCRERDAPHLEKVEHSKCKFKEGKLGGEEEDEFEEENEDHLLGARTPLEILLHCDPGPVLSVLHNSITMHKRIVGARQKCTPSTRWRHCTHHCLQILSARVLALMCHGPYVQHKVVTDGHLKSLVEGLDPNHDPHLLCLILQALATIALNPSYHQALAEADIADVLMQLLLPSDEWYYTNHSTKYACYVKYHAARILVYMGYFHKLGGRVDLFDMKLFQDKASNPLLQVHSPEDSFIELMALGKVIKKDGQGYIEAGSPEGLVMAIIQDAVEEEHNYLLSTLCGVPNQTLQVSPEVAQSKTATKPTTSKTSRPTDSEEYLLQLYHKPFRELFYSAMPLLIHPVIVIRLLYHKMFGSLVRRKLPDLKDQENDEDAMKESYHKKRRLTYGNCNGQNHKFDGDDFGPPDWVESPVMASGSTTNAAVKTLARNVVFPAPLELQIAMTPSPQISDLDLYHDKSDSNGKEEGKISSSRRIFHRSSKKSISKSVANLHSNSSPPQNSPEEKAQNYDILAFQRELINLPTFVLDTPQVSPMPSRSNSVPDMRELTNKDGHSVAATMSDHNIRCSGSLETKTQEAEKMKEVKESDKKLVKQSQVKSRPVFVLEDATCTSSDTEPCHSHRALTIGDTQSVGIARIHAVKRHAEVKAMNAHLQVKHQSSHQPLPSPYPSNHLYHHRNHHHHHHHHPHHLSHAATSPMQSQLGLPRTPMLCISSASVTSLRSDVSFHSVYSSHHYFGGMEVPLQHKAVMKIIESWVNVCSADFENDLLASSEMKDFLNKMQSLGSDYRQWCRNMWIMLKLENVDTRKKTNQDNDVESAHEQYKKLQQLIVSGELPCSKEEAATLAGIQLHIEEAWPENESENVDKQASDLARAVAILKSKTLSIDNLAKQENLTRKKELIRTQKALKLTSSRRKLVRQLTCVSDTTESVLTATEVNFGKCLPPDYKESKKVHDLIKEKQKRLWHTPYYDNEIKLKQLYIKICKNLPAYGCKLFQVKELIRGSSRKKVGRILAVSASKIQLLDSKSRFIVRSQPASSLQVWNRSGGRSQEKLVLEFFGTRPWVLSMALADSYKEVTSALWEVLGMDSKCLESISMRRDSWNYLDFSGKRQLMCRSDHDHSSIPSQELDNLQKLLHFPEEVAFMLTKVERELFQQVTPVQYIRQLTLDLSRIPSSGTSQPTVHSLVHRFCEVSSWVTHLIITQPTHEDRKAVLSCILRLVSACWSLGNFNTAVEVLAGLKSDKLKPFWLSISDEDLSTLHMLSDAVLSGEVTLEYKEALARALDILDCKVVPFFGGFLSDLKTILAGVPSIVVLPSEENQSLEFISDYNGEDRFMTRIGVGGLLNVDKLRQAQIVLDDIEQFRQHGRQQDASDVECSSLDRDKSDAESDLGKVEREDSDYDLDLDSYQPIHPLSADHGVTIIPPKQAKINLHYLQCMHFGSTVIHTEEDSSRSAICCLKLEHTNGMLSWCKPSWSTMRGGSTDYYLGGEWDSPPSTGLINRYTYGDLVCTNLEEGYIDLSFIKEVVLGNQLIDTTVICKRHGLEDLTANQHCVSILYGTNLSDNRWLNFVAPSNVVQVWYLGLKCLVAAVRRQQQQTDQRIQWLKEQYLQLYYWENKCQGPNPAEAIKVFGGRKWDSNTNIPNSPIPGSGPQSQQPQSQQPQLQPQPSTGFKRSASVGVGPLRTTRKCLNSPLTSIRDVLPSRRASAGDSPDSPQASSAPAATCLPEERSAPSPRPEPLRTTVRSGSDSELENRLHRIPVHTLKRKCMTWNVAFTHRSERRKLSIGGHFVDTKNNSITHSTQLDFLDFLDLFKAFSLRCRKDIKDLYERFLLSKPGDSNTCGQGSEKVLLKPNKKDMGLITRNTILDLTLDNHRRRICDALAVASIVSNCAGVSTAKREFISVCEFRGFLHEYQEDHLIDDDIVKLIQRHEPDPSLRQMRVLSFEGFARYLMDKDNYAYQNEKTNHTDEDMDQPMTHYYIASSHNTYLTGNQFKGESSVELYSQVLLTGCRCVELDCWDGDDGFPVIYHGHTLTTKIPFKSVVEAINKSAFVASPYPVILSIENHCSIPQQQKMAHIFQNVFGDKLVSKYLFELDFTDDPYLPSPNQLKFKILIKNKKLRSTHKPLLKQKSSAANHMRALTTLSTVSSESGSVQEDDDDDDDDDDDEDLGDDKELALLRTSLGSQDDSVESEESKMEHSRTGSDPVPEGRARSKSDVLSDRMRPKSQSDLDWIYDEELQLALKAPKVKQKKANQIARELSDLVVYTQAIKFKGLALSPLPTIKTKKIVVKKNILGTSPSASTVAPAAAATPIEEKREINFTSIPAKTRNGHASCHSISSINENKAKQLCRRNPVPVINHTEKHLLRVYPTGVRIDSSNFNPVIFWAFGIQMAALNYQTDDTAMHLNSALFEQNNRSGYVLKPPVMWDKTHVMYNRFNPWDREFDGLHATAVTIHVISGQYVCQNNLNGSPMVDIEIIGIPVDSTKQRTKVVSRNALNPIWYDVFSFQVMFRDLAFVRFTVTDVTSNHITAQRIIPLKCLKPGYRHVRLRSPTNQPLELATLFIFSRQQEGFSDFSVNLDNPQDFSASKRRSNFFGKNKEGETLARTETGPCSIPIVRAKRRMFFISLYGVVPSEEYTILKVTQDTTVFETITQALVKAGKVDERETDFVIVEEVQKSWDKKDAGKGGHHQILDMQDPILLCMNSWKGQGKLILKKKTDDPSTRAWISTIMATDQKRRQRSLDTDSTDWETDEQMFHVCVYNVSSDQPYTIFKAPVTSTAQDIITQALLRARRADDPKKYVLLEELCTSGGSAESPSQSGRRRSSLRRRFLLDMENVYQAQSEWKATGRFILTDRPTTQNEKKRVGNSFTKASASFVNRFNVFKAKSKSVTTDSKGLEESARSKSYPQVKAELIPSPEGEGDDVFDKKNMGKEEAAMATTCSPKPLPKFMKLSHRWKPNT</sequence>
<organism evidence="14 15">
    <name type="scientific">Lingula anatina</name>
    <name type="common">Brachiopod</name>
    <name type="synonym">Lingula unguis</name>
    <dbReference type="NCBI Taxonomy" id="7574"/>
    <lineage>
        <taxon>Eukaryota</taxon>
        <taxon>Metazoa</taxon>
        <taxon>Spiralia</taxon>
        <taxon>Lophotrochozoa</taxon>
        <taxon>Brachiopoda</taxon>
        <taxon>Linguliformea</taxon>
        <taxon>Lingulata</taxon>
        <taxon>Lingulida</taxon>
        <taxon>Linguloidea</taxon>
        <taxon>Lingulidae</taxon>
        <taxon>Lingula</taxon>
    </lineage>
</organism>
<evidence type="ECO:0000259" key="10">
    <source>
        <dbReference type="PROSITE" id="PS50004"/>
    </source>
</evidence>
<dbReference type="Gene3D" id="1.25.10.10">
    <property type="entry name" value="Leucine-rich Repeat Variant"/>
    <property type="match status" value="1"/>
</dbReference>
<dbReference type="PROSITE" id="PS50007">
    <property type="entry name" value="PIPLC_X_DOMAIN"/>
    <property type="match status" value="1"/>
</dbReference>
<dbReference type="PROSITE" id="PS50009">
    <property type="entry name" value="RASGEF_CAT"/>
    <property type="match status" value="1"/>
</dbReference>
<dbReference type="SUPFAM" id="SSF48366">
    <property type="entry name" value="Ras GEF"/>
    <property type="match status" value="1"/>
</dbReference>
<evidence type="ECO:0000256" key="9">
    <source>
        <dbReference type="SAM" id="MobiDB-lite"/>
    </source>
</evidence>
<name>A0A1S3JD61_LINAN</name>
<dbReference type="Pfam" id="PF09279">
    <property type="entry name" value="EF-hand_like"/>
    <property type="match status" value="1"/>
</dbReference>
<dbReference type="PROSITE" id="PS50200">
    <property type="entry name" value="RA"/>
    <property type="match status" value="2"/>
</dbReference>
<dbReference type="SMART" id="SM00248">
    <property type="entry name" value="ANK"/>
    <property type="match status" value="3"/>
</dbReference>
<dbReference type="Pfam" id="PF00023">
    <property type="entry name" value="Ank"/>
    <property type="match status" value="1"/>
</dbReference>
<dbReference type="GO" id="GO:0016042">
    <property type="term" value="P:lipid catabolic process"/>
    <property type="evidence" value="ECO:0007669"/>
    <property type="project" value="UniProtKB-KW"/>
</dbReference>
<gene>
    <name evidence="15" type="primary">LOC106171793</name>
</gene>
<dbReference type="PROSITE" id="PS50004">
    <property type="entry name" value="C2"/>
    <property type="match status" value="1"/>
</dbReference>
<dbReference type="InterPro" id="IPR002110">
    <property type="entry name" value="Ankyrin_rpt"/>
</dbReference>
<reference evidence="15" key="1">
    <citation type="submission" date="2025-08" db="UniProtKB">
        <authorList>
            <consortium name="RefSeq"/>
        </authorList>
    </citation>
    <scope>IDENTIFICATION</scope>
    <source>
        <tissue evidence="15">Gonads</tissue>
    </source>
</reference>
<protein>
    <recommendedName>
        <fullName evidence="1 8">Phosphoinositide phospholipase C</fullName>
        <ecNumber evidence="1 8">3.1.4.11</ecNumber>
    </recommendedName>
</protein>
<proteinExistence type="predicted"/>
<dbReference type="InterPro" id="IPR036964">
    <property type="entry name" value="RASGEF_cat_dom_sf"/>
</dbReference>
<dbReference type="PROSITE" id="PS50088">
    <property type="entry name" value="ANK_REPEAT"/>
    <property type="match status" value="3"/>
</dbReference>
<dbReference type="SUPFAM" id="SSF47473">
    <property type="entry name" value="EF-hand"/>
    <property type="match status" value="1"/>
</dbReference>
<feature type="region of interest" description="Disordered" evidence="9">
    <location>
        <begin position="1185"/>
        <end position="1240"/>
    </location>
</feature>
<dbReference type="InterPro" id="IPR019748">
    <property type="entry name" value="FERM_central"/>
</dbReference>
<dbReference type="InterPro" id="IPR015359">
    <property type="entry name" value="PLC_EF-hand-like"/>
</dbReference>
<dbReference type="InterPro" id="IPR017946">
    <property type="entry name" value="PLC-like_Pdiesterase_TIM-brl"/>
</dbReference>
<feature type="compositionally biased region" description="Acidic residues" evidence="9">
    <location>
        <begin position="2886"/>
        <end position="2903"/>
    </location>
</feature>
<dbReference type="InterPro" id="IPR046973">
    <property type="entry name" value="PLC-epsilon1_cat"/>
</dbReference>
<dbReference type="Pfam" id="PF00168">
    <property type="entry name" value="C2"/>
    <property type="match status" value="1"/>
</dbReference>
<feature type="compositionally biased region" description="Basic and acidic residues" evidence="9">
    <location>
        <begin position="1"/>
        <end position="11"/>
    </location>
</feature>
<dbReference type="KEGG" id="lak:106171793"/>
<keyword evidence="4 8" id="KW-0443">Lipid metabolism</keyword>
<feature type="compositionally biased region" description="Basic and acidic residues" evidence="9">
    <location>
        <begin position="1188"/>
        <end position="1203"/>
    </location>
</feature>
<dbReference type="InterPro" id="IPR011992">
    <property type="entry name" value="EF-hand-dom_pair"/>
</dbReference>
<feature type="compositionally biased region" description="Polar residues" evidence="9">
    <location>
        <begin position="1427"/>
        <end position="1436"/>
    </location>
</feature>
<evidence type="ECO:0000256" key="7">
    <source>
        <dbReference type="PROSITE-ProRule" id="PRU00168"/>
    </source>
</evidence>
<feature type="region of interest" description="Disordered" evidence="9">
    <location>
        <begin position="1390"/>
        <end position="1436"/>
    </location>
</feature>
<feature type="compositionally biased region" description="Basic and acidic residues" evidence="9">
    <location>
        <begin position="2924"/>
        <end position="2957"/>
    </location>
</feature>
<dbReference type="EC" id="3.1.4.11" evidence="1 8"/>
<dbReference type="SUPFAM" id="SSF48403">
    <property type="entry name" value="Ankyrin repeat"/>
    <property type="match status" value="1"/>
</dbReference>
<dbReference type="Gene3D" id="1.10.840.10">
    <property type="entry name" value="Ras guanine-nucleotide exchange factors catalytic domain"/>
    <property type="match status" value="1"/>
</dbReference>
<dbReference type="SMART" id="SM00314">
    <property type="entry name" value="RA"/>
    <property type="match status" value="2"/>
</dbReference>
<evidence type="ECO:0000256" key="6">
    <source>
        <dbReference type="PROSITE-ProRule" id="PRU00023"/>
    </source>
</evidence>
<feature type="region of interest" description="Disordered" evidence="9">
    <location>
        <begin position="1"/>
        <end position="43"/>
    </location>
</feature>
<evidence type="ECO:0000259" key="12">
    <source>
        <dbReference type="PROSITE" id="PS50009"/>
    </source>
</evidence>
<dbReference type="GO" id="GO:0046488">
    <property type="term" value="P:phosphatidylinositol metabolic process"/>
    <property type="evidence" value="ECO:0007669"/>
    <property type="project" value="TreeGrafter"/>
</dbReference>
<feature type="compositionally biased region" description="Low complexity" evidence="9">
    <location>
        <begin position="2437"/>
        <end position="2454"/>
    </location>
</feature>
<dbReference type="FunFam" id="3.20.20.190:FF:000039">
    <property type="entry name" value="Phosphoinositide phospholipase C"/>
    <property type="match status" value="1"/>
</dbReference>
<dbReference type="InterPro" id="IPR011993">
    <property type="entry name" value="PH-like_dom_sf"/>
</dbReference>
<dbReference type="SMART" id="SM00149">
    <property type="entry name" value="PLCYc"/>
    <property type="match status" value="1"/>
</dbReference>
<comment type="catalytic activity">
    <reaction evidence="8">
        <text>a 1,2-diacyl-sn-glycero-3-phospho-(1D-myo-inositol-4,5-bisphosphate) + H2O = 1D-myo-inositol 1,4,5-trisphosphate + a 1,2-diacyl-sn-glycerol + H(+)</text>
        <dbReference type="Rhea" id="RHEA:33179"/>
        <dbReference type="ChEBI" id="CHEBI:15377"/>
        <dbReference type="ChEBI" id="CHEBI:15378"/>
        <dbReference type="ChEBI" id="CHEBI:17815"/>
        <dbReference type="ChEBI" id="CHEBI:58456"/>
        <dbReference type="ChEBI" id="CHEBI:203600"/>
        <dbReference type="EC" id="3.1.4.11"/>
    </reaction>
</comment>
<dbReference type="InterPro" id="IPR028398">
    <property type="entry name" value="PLC-epsilon1_RA2"/>
</dbReference>
<evidence type="ECO:0000259" key="13">
    <source>
        <dbReference type="PROSITE" id="PS50200"/>
    </source>
</evidence>
<keyword evidence="2 8" id="KW-0378">Hydrolase</keyword>
<dbReference type="InterPro" id="IPR000909">
    <property type="entry name" value="PLipase_C_PInositol-sp_X_dom"/>
</dbReference>
<keyword evidence="7" id="KW-0344">Guanine-nucleotide releasing factor</keyword>
<feature type="region of interest" description="Disordered" evidence="9">
    <location>
        <begin position="242"/>
        <end position="271"/>
    </location>
</feature>
<dbReference type="InterPro" id="IPR001895">
    <property type="entry name" value="RASGEF_cat_dom"/>
</dbReference>
<dbReference type="GO" id="GO:0004435">
    <property type="term" value="F:phosphatidylinositol-4,5-bisphosphate phospholipase C activity"/>
    <property type="evidence" value="ECO:0007669"/>
    <property type="project" value="UniProtKB-EC"/>
</dbReference>
<dbReference type="Pfam" id="PF12796">
    <property type="entry name" value="Ank_2"/>
    <property type="match status" value="1"/>
</dbReference>
<dbReference type="InterPro" id="IPR001711">
    <property type="entry name" value="PLipase_C_Pinositol-sp_Y"/>
</dbReference>
<keyword evidence="6" id="KW-0040">ANK repeat</keyword>
<evidence type="ECO:0000256" key="4">
    <source>
        <dbReference type="ARBA" id="ARBA00023098"/>
    </source>
</evidence>
<dbReference type="PROSITE" id="PS50297">
    <property type="entry name" value="ANK_REP_REGION"/>
    <property type="match status" value="2"/>
</dbReference>
<dbReference type="PANTHER" id="PTHR10336:SF6">
    <property type="entry name" value="1-PHOSPHATIDYLINOSITOL 4,5-BISPHOSPHATE PHOSPHODIESTERASE EPSILON-1"/>
    <property type="match status" value="1"/>
</dbReference>
<evidence type="ECO:0000256" key="8">
    <source>
        <dbReference type="RuleBase" id="RU361133"/>
    </source>
</evidence>
<dbReference type="GO" id="GO:0007186">
    <property type="term" value="P:G protein-coupled receptor signaling pathway"/>
    <property type="evidence" value="ECO:0007669"/>
    <property type="project" value="TreeGrafter"/>
</dbReference>
<dbReference type="Pfam" id="PF00388">
    <property type="entry name" value="PI-PLC-X"/>
    <property type="match status" value="1"/>
</dbReference>
<accession>A0A1S3JD61</accession>
<evidence type="ECO:0000259" key="11">
    <source>
        <dbReference type="PROSITE" id="PS50008"/>
    </source>
</evidence>
<dbReference type="SMART" id="SM00148">
    <property type="entry name" value="PLCXc"/>
    <property type="match status" value="1"/>
</dbReference>
<feature type="domain" description="Ras-GEF" evidence="12">
    <location>
        <begin position="1869"/>
        <end position="2128"/>
    </location>
</feature>
<feature type="region of interest" description="Disordered" evidence="9">
    <location>
        <begin position="1030"/>
        <end position="1051"/>
    </location>
</feature>
<feature type="compositionally biased region" description="Polar residues" evidence="9">
    <location>
        <begin position="258"/>
        <end position="271"/>
    </location>
</feature>
<dbReference type="InterPro" id="IPR000008">
    <property type="entry name" value="C2_dom"/>
</dbReference>
<keyword evidence="14" id="KW-1185">Reference proteome</keyword>
<dbReference type="SUPFAM" id="SSF54236">
    <property type="entry name" value="Ubiquitin-like"/>
    <property type="match status" value="2"/>
</dbReference>
<dbReference type="STRING" id="7574.A0A1S3JD61"/>
<dbReference type="RefSeq" id="XP_013408111.1">
    <property type="nucleotide sequence ID" value="XM_013552657.1"/>
</dbReference>
<evidence type="ECO:0000256" key="1">
    <source>
        <dbReference type="ARBA" id="ARBA00012368"/>
    </source>
</evidence>
<dbReference type="SMART" id="SM00147">
    <property type="entry name" value="RasGEF"/>
    <property type="match status" value="1"/>
</dbReference>
<evidence type="ECO:0000256" key="5">
    <source>
        <dbReference type="ARBA" id="ARBA00023224"/>
    </source>
</evidence>
<evidence type="ECO:0000313" key="14">
    <source>
        <dbReference type="Proteomes" id="UP000085678"/>
    </source>
</evidence>
<dbReference type="GeneID" id="106171793"/>
<feature type="compositionally biased region" description="Basic residues" evidence="9">
    <location>
        <begin position="3682"/>
        <end position="3691"/>
    </location>
</feature>
<dbReference type="InterPro" id="IPR016024">
    <property type="entry name" value="ARM-type_fold"/>
</dbReference>
<feature type="repeat" description="ANK" evidence="6">
    <location>
        <begin position="320"/>
        <end position="352"/>
    </location>
</feature>
<feature type="compositionally biased region" description="Low complexity" evidence="9">
    <location>
        <begin position="24"/>
        <end position="43"/>
    </location>
</feature>
<feature type="domain" description="PI-PLC Y-box" evidence="11">
    <location>
        <begin position="3048"/>
        <end position="3157"/>
    </location>
</feature>
<dbReference type="Gene3D" id="1.25.40.20">
    <property type="entry name" value="Ankyrin repeat-containing domain"/>
    <property type="match status" value="2"/>
</dbReference>
<dbReference type="Gene3D" id="2.60.40.150">
    <property type="entry name" value="C2 domain"/>
    <property type="match status" value="1"/>
</dbReference>
<dbReference type="GO" id="GO:0005085">
    <property type="term" value="F:guanyl-nucleotide exchange factor activity"/>
    <property type="evidence" value="ECO:0007669"/>
    <property type="project" value="UniProtKB-KW"/>
</dbReference>
<feature type="repeat" description="ANK" evidence="6">
    <location>
        <begin position="353"/>
        <end position="387"/>
    </location>
</feature>
<feature type="compositionally biased region" description="Basic and acidic residues" evidence="9">
    <location>
        <begin position="2110"/>
        <end position="2127"/>
    </location>
</feature>
<dbReference type="GO" id="GO:0048015">
    <property type="term" value="P:phosphatidylinositol-mediated signaling"/>
    <property type="evidence" value="ECO:0007669"/>
    <property type="project" value="TreeGrafter"/>
</dbReference>
<evidence type="ECO:0000256" key="2">
    <source>
        <dbReference type="ARBA" id="ARBA00022801"/>
    </source>
</evidence>
<feature type="domain" description="C2" evidence="10">
    <location>
        <begin position="3162"/>
        <end position="3288"/>
    </location>
</feature>
<dbReference type="SUPFAM" id="SSF48371">
    <property type="entry name" value="ARM repeat"/>
    <property type="match status" value="1"/>
</dbReference>
<dbReference type="Proteomes" id="UP000085678">
    <property type="component" value="Unplaced"/>
</dbReference>
<keyword evidence="5" id="KW-0807">Transducer</keyword>
<feature type="compositionally biased region" description="Low complexity" evidence="9">
    <location>
        <begin position="1035"/>
        <end position="1049"/>
    </location>
</feature>
<dbReference type="CDD" id="cd08596">
    <property type="entry name" value="PI-PLCc_epsilon"/>
    <property type="match status" value="1"/>
</dbReference>
<dbReference type="InterPro" id="IPR036770">
    <property type="entry name" value="Ankyrin_rpt-contain_sf"/>
</dbReference>
<feature type="domain" description="Ras-associating" evidence="13">
    <location>
        <begin position="3364"/>
        <end position="3450"/>
    </location>
</feature>
<feature type="repeat" description="ANK" evidence="6">
    <location>
        <begin position="201"/>
        <end position="233"/>
    </location>
</feature>
<dbReference type="GO" id="GO:0007265">
    <property type="term" value="P:Ras protein signal transduction"/>
    <property type="evidence" value="ECO:0007669"/>
    <property type="project" value="TreeGrafter"/>
</dbReference>
<feature type="region of interest" description="Disordered" evidence="9">
    <location>
        <begin position="2099"/>
        <end position="2127"/>
    </location>
</feature>
<keyword evidence="3 8" id="KW-0442">Lipid degradation</keyword>
<dbReference type="OrthoDB" id="269822at2759"/>
<feature type="region of interest" description="Disordered" evidence="9">
    <location>
        <begin position="2875"/>
        <end position="2957"/>
    </location>
</feature>
<feature type="region of interest" description="Disordered" evidence="9">
    <location>
        <begin position="2369"/>
        <end position="2485"/>
    </location>
</feature>
<dbReference type="Pfam" id="PF00788">
    <property type="entry name" value="RA"/>
    <property type="match status" value="1"/>
</dbReference>
<dbReference type="Gene3D" id="1.10.238.10">
    <property type="entry name" value="EF-hand"/>
    <property type="match status" value="1"/>
</dbReference>
<feature type="compositionally biased region" description="Basic residues" evidence="9">
    <location>
        <begin position="1407"/>
        <end position="1425"/>
    </location>
</feature>
<dbReference type="Pfam" id="PF00373">
    <property type="entry name" value="FERM_M"/>
    <property type="match status" value="1"/>
</dbReference>
<evidence type="ECO:0000256" key="3">
    <source>
        <dbReference type="ARBA" id="ARBA00022963"/>
    </source>
</evidence>
<dbReference type="Pfam" id="PF00387">
    <property type="entry name" value="PI-PLC-Y"/>
    <property type="match status" value="1"/>
</dbReference>
<dbReference type="GO" id="GO:0051209">
    <property type="term" value="P:release of sequestered calcium ion into cytosol"/>
    <property type="evidence" value="ECO:0007669"/>
    <property type="project" value="TreeGrafter"/>
</dbReference>
<dbReference type="PROSITE" id="PS50008">
    <property type="entry name" value="PIPLC_Y_DOMAIN"/>
    <property type="match status" value="1"/>
</dbReference>
<dbReference type="Gene3D" id="3.10.20.90">
    <property type="entry name" value="Phosphatidylinositol 3-kinase Catalytic Subunit, Chain A, domain 1"/>
    <property type="match status" value="2"/>
</dbReference>
<feature type="compositionally biased region" description="Basic residues" evidence="9">
    <location>
        <begin position="1209"/>
        <end position="1219"/>
    </location>
</feature>
<dbReference type="InterPro" id="IPR011989">
    <property type="entry name" value="ARM-like"/>
</dbReference>
<feature type="compositionally biased region" description="Polar residues" evidence="9">
    <location>
        <begin position="2875"/>
        <end position="2885"/>
    </location>
</feature>
<dbReference type="SUPFAM" id="SSF51695">
    <property type="entry name" value="PLC-like phosphodiesterases"/>
    <property type="match status" value="1"/>
</dbReference>
<dbReference type="InterPro" id="IPR029071">
    <property type="entry name" value="Ubiquitin-like_domsf"/>
</dbReference>
<dbReference type="PRINTS" id="PR00390">
    <property type="entry name" value="PHPHLIPASEC"/>
</dbReference>
<dbReference type="CDD" id="cd01780">
    <property type="entry name" value="RA2_PLC-epsilon"/>
    <property type="match status" value="1"/>
</dbReference>
<feature type="domain" description="Ras-associating" evidence="13">
    <location>
        <begin position="3493"/>
        <end position="3588"/>
    </location>
</feature>
<feature type="compositionally biased region" description="Basic and acidic residues" evidence="9">
    <location>
        <begin position="3655"/>
        <end position="3666"/>
    </location>
</feature>
<dbReference type="InterPro" id="IPR035892">
    <property type="entry name" value="C2_domain_sf"/>
</dbReference>
<dbReference type="InterPro" id="IPR023578">
    <property type="entry name" value="Ras_GEF_dom_sf"/>
</dbReference>
<evidence type="ECO:0000313" key="15">
    <source>
        <dbReference type="RefSeq" id="XP_013408111.1"/>
    </source>
</evidence>
<dbReference type="InParanoid" id="A0A1S3JD61"/>
<feature type="region of interest" description="Disordered" evidence="9">
    <location>
        <begin position="3622"/>
        <end position="3691"/>
    </location>
</feature>
<feature type="compositionally biased region" description="Low complexity" evidence="9">
    <location>
        <begin position="2372"/>
        <end position="2400"/>
    </location>
</feature>
<dbReference type="Gene3D" id="2.30.29.30">
    <property type="entry name" value="Pleckstrin-homology domain (PH domain)/Phosphotyrosine-binding domain (PTB)"/>
    <property type="match status" value="1"/>
</dbReference>
<dbReference type="InterPro" id="IPR000159">
    <property type="entry name" value="RA_dom"/>
</dbReference>
<dbReference type="PANTHER" id="PTHR10336">
    <property type="entry name" value="PHOSPHOINOSITIDE-SPECIFIC PHOSPHOLIPASE C FAMILY PROTEIN"/>
    <property type="match status" value="1"/>
</dbReference>
<dbReference type="Gene3D" id="3.20.20.190">
    <property type="entry name" value="Phosphatidylinositol (PI) phosphodiesterase"/>
    <property type="match status" value="1"/>
</dbReference>
<dbReference type="SMART" id="SM00239">
    <property type="entry name" value="C2"/>
    <property type="match status" value="1"/>
</dbReference>
<dbReference type="CDD" id="cd00275">
    <property type="entry name" value="C2_PLC_like"/>
    <property type="match status" value="1"/>
</dbReference>
<dbReference type="FunFam" id="2.60.40.150:FF:000183">
    <property type="entry name" value="Phosphoinositide phospholipase C"/>
    <property type="match status" value="1"/>
</dbReference>
<dbReference type="CDD" id="cd17114">
    <property type="entry name" value="RA_PLC-epsilon"/>
    <property type="match status" value="1"/>
</dbReference>
<dbReference type="InterPro" id="IPR001192">
    <property type="entry name" value="PI-PLC_fam"/>
</dbReference>
<dbReference type="SUPFAM" id="SSF49562">
    <property type="entry name" value="C2 domain (Calcium/lipid-binding domain, CaLB)"/>
    <property type="match status" value="1"/>
</dbReference>